<dbReference type="OrthoDB" id="600752at2759"/>
<dbReference type="InterPro" id="IPR040361">
    <property type="entry name" value="TPD1"/>
</dbReference>
<dbReference type="STRING" id="3827.A0A1S2Z3Y2"/>
<evidence type="ECO:0000256" key="2">
    <source>
        <dbReference type="SAM" id="SignalP"/>
    </source>
</evidence>
<feature type="signal peptide" evidence="2">
    <location>
        <begin position="1"/>
        <end position="23"/>
    </location>
</feature>
<keyword evidence="3" id="KW-1185">Reference proteome</keyword>
<dbReference type="GO" id="GO:0001709">
    <property type="term" value="P:cell fate determination"/>
    <property type="evidence" value="ECO:0007669"/>
    <property type="project" value="TreeGrafter"/>
</dbReference>
<dbReference type="RefSeq" id="XP_004514604.1">
    <property type="nucleotide sequence ID" value="XM_004514547.3"/>
</dbReference>
<name>A0A1S2Z3Y2_CICAR</name>
<proteinExistence type="predicted"/>
<dbReference type="PaxDb" id="3827-XP_004514604.1"/>
<dbReference type="PANTHER" id="PTHR33184">
    <property type="entry name" value="PROTEIN TAPETUM DETERMINANT 1-LIKE-RELATED"/>
    <property type="match status" value="1"/>
</dbReference>
<evidence type="ECO:0000256" key="1">
    <source>
        <dbReference type="ARBA" id="ARBA00022729"/>
    </source>
</evidence>
<dbReference type="eggNOG" id="ENOG502S7JS">
    <property type="taxonomic scope" value="Eukaryota"/>
</dbReference>
<reference evidence="4" key="1">
    <citation type="submission" date="2025-08" db="UniProtKB">
        <authorList>
            <consortium name="RefSeq"/>
        </authorList>
    </citation>
    <scope>IDENTIFICATION</scope>
    <source>
        <tissue evidence="4">Etiolated seedlings</tissue>
    </source>
</reference>
<evidence type="ECO:0000313" key="4">
    <source>
        <dbReference type="RefSeq" id="XP_004514604.1"/>
    </source>
</evidence>
<dbReference type="AlphaFoldDB" id="A0A1S2Z3Y2"/>
<dbReference type="PANTHER" id="PTHR33184:SF11">
    <property type="entry name" value="BETA-1,3-N-ACETYLGLUCOSAMINYLTRANSFERASE FAMILY PROTEIN"/>
    <property type="match status" value="1"/>
</dbReference>
<keyword evidence="1 2" id="KW-0732">Signal</keyword>
<feature type="chain" id="PRO_5010186083" evidence="2">
    <location>
        <begin position="24"/>
        <end position="122"/>
    </location>
</feature>
<organism evidence="3 4">
    <name type="scientific">Cicer arietinum</name>
    <name type="common">Chickpea</name>
    <name type="synonym">Garbanzo</name>
    <dbReference type="NCBI Taxonomy" id="3827"/>
    <lineage>
        <taxon>Eukaryota</taxon>
        <taxon>Viridiplantae</taxon>
        <taxon>Streptophyta</taxon>
        <taxon>Embryophyta</taxon>
        <taxon>Tracheophyta</taxon>
        <taxon>Spermatophyta</taxon>
        <taxon>Magnoliopsida</taxon>
        <taxon>eudicotyledons</taxon>
        <taxon>Gunneridae</taxon>
        <taxon>Pentapetalae</taxon>
        <taxon>rosids</taxon>
        <taxon>fabids</taxon>
        <taxon>Fabales</taxon>
        <taxon>Fabaceae</taxon>
        <taxon>Papilionoideae</taxon>
        <taxon>50 kb inversion clade</taxon>
        <taxon>NPAAA clade</taxon>
        <taxon>Hologalegina</taxon>
        <taxon>IRL clade</taxon>
        <taxon>Cicereae</taxon>
        <taxon>Cicer</taxon>
    </lineage>
</organism>
<dbReference type="Pfam" id="PF24068">
    <property type="entry name" value="TPD1_C"/>
    <property type="match status" value="1"/>
</dbReference>
<gene>
    <name evidence="4" type="primary">LOC101490792</name>
</gene>
<sequence length="122" mass="13437">MASTFRCLFSIVFLALLMEGSHGCSVRDIVVGTIRSGREIDGVPEWNVVVNNHCNCTQSHIKFACIGFQTKEPVDPAILFVRYNTCLLIRGSPLAPFGTVKFSYAWDPPFLLRPSSTVVGPC</sequence>
<accession>A0A1S2Z3Y2</accession>
<evidence type="ECO:0000313" key="3">
    <source>
        <dbReference type="Proteomes" id="UP000087171"/>
    </source>
</evidence>
<dbReference type="Proteomes" id="UP000087171">
    <property type="component" value="Unplaced"/>
</dbReference>
<protein>
    <submittedName>
        <fullName evidence="4">Uncharacterized protein LOC101490792</fullName>
    </submittedName>
</protein>